<evidence type="ECO:0000313" key="5">
    <source>
        <dbReference type="Proteomes" id="UP000027997"/>
    </source>
</evidence>
<dbReference type="AlphaFoldDB" id="A0A081KCC4"/>
<dbReference type="STRING" id="305900.GV64_14595"/>
<dbReference type="PANTHER" id="PTHR30290">
    <property type="entry name" value="PERIPLASMIC BINDING COMPONENT OF ABC TRANSPORTER"/>
    <property type="match status" value="1"/>
</dbReference>
<sequence>MMVMNSGSLKAATLTLGVLLSFTAYSSGSSSARSSETASDILSSTDAETTLVLHGDAKYGQPGTTFTHFDYVNPDAPKGGSVRMAASGTFDSLNPYTNKGTPVTGIGLVYDTLMTQSRDEPFSLYPLIAESAEKAADNSSITFNLNPRARFHDGKAITANDVKYTFELLTQKGHPFYRSYYSDVESVTALSDSRVRFNFKHSNNPELPFILSELPVLPKHHWELEENDFSSASLKPPLGSGPYQVMNVDGGRSITYHRVKDYWAQDLPVNVGRYNFDEISYDYYRDEHVALQALKAGEYDLRYENVAKNWATAYDVPAVHRGDLILATIPTRNPAPIQGFAFNLRRDSFQDPLVRRAIGYALDFEWLNRNLFHNSYMRSRSYFGNSGMEASGIPEGEELKLLQPWRSQLPEKLFTEPYTLPVTDGSGNIRPQLQKALTLLKSAGWSLNKNKLVSSQGQPLKIELLIAQPSLERVALPFKKNLEQMGIELNIRTVDLSQYINRIRDFDYDMIVVGYGQSASPGNEQTGFWGSKAADTKGSRNYMGIQSPVVDAMIDNVINAGSREELTTAVKALDRVLLWGEYLIPQWYYPYDRIAHSSRLLRPETDPLYSTDIYTWWIDNTTSPKNAVKVKDAPDSSASSPQSNIPWHYSGLILLGLIPLWMYRRRKNG</sequence>
<name>A0A081KCC4_9GAMM</name>
<dbReference type="PIRSF" id="PIRSF002741">
    <property type="entry name" value="MppA"/>
    <property type="match status" value="1"/>
</dbReference>
<organism evidence="4 5">
    <name type="scientific">Endozoicomonas elysicola</name>
    <dbReference type="NCBI Taxonomy" id="305900"/>
    <lineage>
        <taxon>Bacteria</taxon>
        <taxon>Pseudomonadati</taxon>
        <taxon>Pseudomonadota</taxon>
        <taxon>Gammaproteobacteria</taxon>
        <taxon>Oceanospirillales</taxon>
        <taxon>Endozoicomonadaceae</taxon>
        <taxon>Endozoicomonas</taxon>
    </lineage>
</organism>
<feature type="domain" description="Solute-binding protein family 5" evidence="3">
    <location>
        <begin position="124"/>
        <end position="533"/>
    </location>
</feature>
<feature type="signal peptide" evidence="2">
    <location>
        <begin position="1"/>
        <end position="26"/>
    </location>
</feature>
<evidence type="ECO:0000313" key="4">
    <source>
        <dbReference type="EMBL" id="KEI71800.1"/>
    </source>
</evidence>
<proteinExistence type="predicted"/>
<evidence type="ECO:0000256" key="1">
    <source>
        <dbReference type="ARBA" id="ARBA00022729"/>
    </source>
</evidence>
<dbReference type="InterPro" id="IPR039424">
    <property type="entry name" value="SBP_5"/>
</dbReference>
<dbReference type="Proteomes" id="UP000027997">
    <property type="component" value="Unassembled WGS sequence"/>
</dbReference>
<dbReference type="EMBL" id="JOJP01000001">
    <property type="protein sequence ID" value="KEI71800.1"/>
    <property type="molecule type" value="Genomic_DNA"/>
</dbReference>
<dbReference type="CDD" id="cd08497">
    <property type="entry name" value="MbnE-like"/>
    <property type="match status" value="1"/>
</dbReference>
<dbReference type="PANTHER" id="PTHR30290:SF64">
    <property type="entry name" value="ABC TRANSPORTER PERIPLASMIC BINDING PROTEIN"/>
    <property type="match status" value="1"/>
</dbReference>
<dbReference type="SUPFAM" id="SSF53850">
    <property type="entry name" value="Periplasmic binding protein-like II"/>
    <property type="match status" value="1"/>
</dbReference>
<reference evidence="4 5" key="1">
    <citation type="submission" date="2014-06" db="EMBL/GenBank/DDBJ databases">
        <title>Whole Genome Sequences of Three Symbiotic Endozoicomonas Bacteria.</title>
        <authorList>
            <person name="Neave M.J."/>
            <person name="Apprill A."/>
            <person name="Voolstra C.R."/>
        </authorList>
    </citation>
    <scope>NUCLEOTIDE SEQUENCE [LARGE SCALE GENOMIC DNA]</scope>
    <source>
        <strain evidence="4 5">DSM 22380</strain>
    </source>
</reference>
<keyword evidence="5" id="KW-1185">Reference proteome</keyword>
<protein>
    <recommendedName>
        <fullName evidence="3">Solute-binding protein family 5 domain-containing protein</fullName>
    </recommendedName>
</protein>
<dbReference type="GO" id="GO:0042884">
    <property type="term" value="P:microcin transport"/>
    <property type="evidence" value="ECO:0007669"/>
    <property type="project" value="TreeGrafter"/>
</dbReference>
<dbReference type="GO" id="GO:0043190">
    <property type="term" value="C:ATP-binding cassette (ABC) transporter complex"/>
    <property type="evidence" value="ECO:0007669"/>
    <property type="project" value="InterPro"/>
</dbReference>
<dbReference type="InterPro" id="IPR000914">
    <property type="entry name" value="SBP_5_dom"/>
</dbReference>
<dbReference type="GO" id="GO:0030288">
    <property type="term" value="C:outer membrane-bounded periplasmic space"/>
    <property type="evidence" value="ECO:0007669"/>
    <property type="project" value="TreeGrafter"/>
</dbReference>
<gene>
    <name evidence="4" type="ORF">GV64_14595</name>
</gene>
<dbReference type="FunFam" id="3.10.105.10:FF:000005">
    <property type="entry name" value="ABC transporter substrate-binding protein"/>
    <property type="match status" value="1"/>
</dbReference>
<dbReference type="Gene3D" id="3.10.105.10">
    <property type="entry name" value="Dipeptide-binding Protein, Domain 3"/>
    <property type="match status" value="1"/>
</dbReference>
<evidence type="ECO:0000259" key="3">
    <source>
        <dbReference type="Pfam" id="PF00496"/>
    </source>
</evidence>
<dbReference type="eggNOG" id="COG4166">
    <property type="taxonomic scope" value="Bacteria"/>
</dbReference>
<feature type="chain" id="PRO_5001758901" description="Solute-binding protein family 5 domain-containing protein" evidence="2">
    <location>
        <begin position="27"/>
        <end position="669"/>
    </location>
</feature>
<comment type="caution">
    <text evidence="4">The sequence shown here is derived from an EMBL/GenBank/DDBJ whole genome shotgun (WGS) entry which is preliminary data.</text>
</comment>
<dbReference type="InterPro" id="IPR030678">
    <property type="entry name" value="Peptide/Ni-bd"/>
</dbReference>
<dbReference type="GO" id="GO:1904680">
    <property type="term" value="F:peptide transmembrane transporter activity"/>
    <property type="evidence" value="ECO:0007669"/>
    <property type="project" value="TreeGrafter"/>
</dbReference>
<evidence type="ECO:0000256" key="2">
    <source>
        <dbReference type="SAM" id="SignalP"/>
    </source>
</evidence>
<dbReference type="Pfam" id="PF00496">
    <property type="entry name" value="SBP_bac_5"/>
    <property type="match status" value="1"/>
</dbReference>
<accession>A0A081KCC4</accession>
<keyword evidence="1 2" id="KW-0732">Signal</keyword>
<dbReference type="GO" id="GO:0015833">
    <property type="term" value="P:peptide transport"/>
    <property type="evidence" value="ECO:0007669"/>
    <property type="project" value="TreeGrafter"/>
</dbReference>
<dbReference type="RefSeq" id="WP_020583520.1">
    <property type="nucleotide sequence ID" value="NZ_JOJP01000001.1"/>
</dbReference>
<dbReference type="Gene3D" id="3.40.190.10">
    <property type="entry name" value="Periplasmic binding protein-like II"/>
    <property type="match status" value="1"/>
</dbReference>